<reference evidence="7 8" key="1">
    <citation type="submission" date="2013-01" db="EMBL/GenBank/DDBJ databases">
        <authorList>
            <person name="Bench S."/>
        </authorList>
    </citation>
    <scope>NUCLEOTIDE SEQUENCE [LARGE SCALE GENOMIC DNA]</scope>
    <source>
        <strain evidence="7 8">WH 8502</strain>
    </source>
</reference>
<dbReference type="Pfam" id="PF07992">
    <property type="entry name" value="Pyr_redox_2"/>
    <property type="match status" value="1"/>
</dbReference>
<accession>T2IFE2</accession>
<dbReference type="EC" id="1.6.99.3" evidence="7"/>
<dbReference type="EMBL" id="CAQK01000525">
    <property type="protein sequence ID" value="CCQ51773.1"/>
    <property type="molecule type" value="Genomic_DNA"/>
</dbReference>
<keyword evidence="4" id="KW-0274">FAD</keyword>
<evidence type="ECO:0000256" key="3">
    <source>
        <dbReference type="ARBA" id="ARBA00022630"/>
    </source>
</evidence>
<organism evidence="7 8">
    <name type="scientific">Crocosphaera watsonii WH 8502</name>
    <dbReference type="NCBI Taxonomy" id="423474"/>
    <lineage>
        <taxon>Bacteria</taxon>
        <taxon>Bacillati</taxon>
        <taxon>Cyanobacteriota</taxon>
        <taxon>Cyanophyceae</taxon>
        <taxon>Oscillatoriophycideae</taxon>
        <taxon>Chroococcales</taxon>
        <taxon>Aphanothecaceae</taxon>
        <taxon>Crocosphaera</taxon>
    </lineage>
</organism>
<evidence type="ECO:0000259" key="6">
    <source>
        <dbReference type="Pfam" id="PF07992"/>
    </source>
</evidence>
<dbReference type="PANTHER" id="PTHR42913">
    <property type="entry name" value="APOPTOSIS-INDUCING FACTOR 1"/>
    <property type="match status" value="1"/>
</dbReference>
<gene>
    <name evidence="7" type="ORF">CWATWH8502_1505</name>
</gene>
<dbReference type="Gene3D" id="3.50.50.100">
    <property type="match status" value="1"/>
</dbReference>
<evidence type="ECO:0000313" key="8">
    <source>
        <dbReference type="Proteomes" id="UP000018348"/>
    </source>
</evidence>
<comment type="similarity">
    <text evidence="2">Belongs to the NADH dehydrogenase family.</text>
</comment>
<dbReference type="Proteomes" id="UP000018348">
    <property type="component" value="Unassembled WGS sequence"/>
</dbReference>
<comment type="cofactor">
    <cofactor evidence="1">
        <name>FAD</name>
        <dbReference type="ChEBI" id="CHEBI:57692"/>
    </cofactor>
</comment>
<comment type="caution">
    <text evidence="7">The sequence shown here is derived from an EMBL/GenBank/DDBJ whole genome shotgun (WGS) entry which is preliminary data.</text>
</comment>
<evidence type="ECO:0000256" key="5">
    <source>
        <dbReference type="ARBA" id="ARBA00023002"/>
    </source>
</evidence>
<dbReference type="AlphaFoldDB" id="T2IFE2"/>
<keyword evidence="3" id="KW-0285">Flavoprotein</keyword>
<dbReference type="GO" id="GO:0003955">
    <property type="term" value="F:NAD(P)H dehydrogenase (quinone) activity"/>
    <property type="evidence" value="ECO:0007669"/>
    <property type="project" value="TreeGrafter"/>
</dbReference>
<dbReference type="InterPro" id="IPR023753">
    <property type="entry name" value="FAD/NAD-binding_dom"/>
</dbReference>
<evidence type="ECO:0000256" key="2">
    <source>
        <dbReference type="ARBA" id="ARBA00005272"/>
    </source>
</evidence>
<dbReference type="PANTHER" id="PTHR42913:SF3">
    <property type="entry name" value="64 KDA MITOCHONDRIAL NADH DEHYDROGENASE (EUROFUNG)"/>
    <property type="match status" value="1"/>
</dbReference>
<dbReference type="InterPro" id="IPR051169">
    <property type="entry name" value="NADH-Q_oxidoreductase"/>
</dbReference>
<evidence type="ECO:0000313" key="7">
    <source>
        <dbReference type="EMBL" id="CCQ51773.1"/>
    </source>
</evidence>
<dbReference type="GO" id="GO:0019646">
    <property type="term" value="P:aerobic electron transport chain"/>
    <property type="evidence" value="ECO:0007669"/>
    <property type="project" value="TreeGrafter"/>
</dbReference>
<name>T2IFE2_CROWT</name>
<evidence type="ECO:0000256" key="4">
    <source>
        <dbReference type="ARBA" id="ARBA00022827"/>
    </source>
</evidence>
<dbReference type="SUPFAM" id="SSF51905">
    <property type="entry name" value="FAD/NAD(P)-binding domain"/>
    <property type="match status" value="1"/>
</dbReference>
<sequence>MVAQSDSSNLHHVVIVGGGFGGLYAAQKLAKAPVKVTLIDKRNFHVFQPLLYQVATGGLSPADISSPLRALLSKNKNTEVLMGEVTEIDPEQQTVKLRYRDVKYDSLILATGVTHQYFGNDWEKNAPGLKNYRKRPRNSQKGLYCL</sequence>
<reference evidence="7 8" key="2">
    <citation type="submission" date="2013-09" db="EMBL/GenBank/DDBJ databases">
        <title>Whole genome comparison of six Crocosphaera watsonii strains with differing phenotypes.</title>
        <authorList>
            <person name="Bench S.R."/>
            <person name="Heller P."/>
            <person name="Frank I."/>
            <person name="Arciniega M."/>
            <person name="Shilova I.N."/>
            <person name="Zehr J.P."/>
        </authorList>
    </citation>
    <scope>NUCLEOTIDE SEQUENCE [LARGE SCALE GENOMIC DNA]</scope>
    <source>
        <strain evidence="7 8">WH 8502</strain>
    </source>
</reference>
<protein>
    <submittedName>
        <fullName evidence="7">NADH dehydrogenase</fullName>
        <ecNumber evidence="7">1.6.99.3</ecNumber>
    </submittedName>
</protein>
<feature type="domain" description="FAD/NAD(P)-binding" evidence="6">
    <location>
        <begin position="12"/>
        <end position="131"/>
    </location>
</feature>
<evidence type="ECO:0000256" key="1">
    <source>
        <dbReference type="ARBA" id="ARBA00001974"/>
    </source>
</evidence>
<keyword evidence="5 7" id="KW-0560">Oxidoreductase</keyword>
<dbReference type="InterPro" id="IPR036188">
    <property type="entry name" value="FAD/NAD-bd_sf"/>
</dbReference>
<proteinExistence type="inferred from homology"/>